<evidence type="ECO:0000256" key="4">
    <source>
        <dbReference type="ARBA" id="ARBA00022617"/>
    </source>
</evidence>
<dbReference type="Gene3D" id="1.20.120.1770">
    <property type="match status" value="1"/>
</dbReference>
<comment type="cofactor">
    <cofactor evidence="1">
        <name>heme b</name>
        <dbReference type="ChEBI" id="CHEBI:60344"/>
    </cofactor>
</comment>
<evidence type="ECO:0000256" key="5">
    <source>
        <dbReference type="ARBA" id="ARBA00022692"/>
    </source>
</evidence>
<reference evidence="13" key="1">
    <citation type="journal article" date="2015" name="Genom Data">
        <title>Genome sequences of six Phytophthora species associated with forests in New Zealand.</title>
        <authorList>
            <person name="Studholme D.J."/>
            <person name="McDougal R.L."/>
            <person name="Sambles C."/>
            <person name="Hansen E."/>
            <person name="Hardy G."/>
            <person name="Grant M."/>
            <person name="Ganley R.J."/>
            <person name="Williams N.M."/>
        </authorList>
    </citation>
    <scope>NUCLEOTIDE SEQUENCE</scope>
    <source>
        <strain evidence="13">NZFS 2646</strain>
    </source>
</reference>
<evidence type="ECO:0000256" key="10">
    <source>
        <dbReference type="ARBA" id="ARBA00023136"/>
    </source>
</evidence>
<keyword evidence="8 11" id="KW-1133">Transmembrane helix</keyword>
<evidence type="ECO:0000256" key="2">
    <source>
        <dbReference type="ARBA" id="ARBA00004141"/>
    </source>
</evidence>
<dbReference type="EMBL" id="MAYM02002211">
    <property type="protein sequence ID" value="RLN02419.1"/>
    <property type="molecule type" value="Genomic_DNA"/>
</dbReference>
<keyword evidence="6" id="KW-0479">Metal-binding</keyword>
<sequence length="172" mass="18251">MTLLPNWYSGLYVMLERKCIADFKTRVLLSKLHMFFQVVAMLLLSAGGAAAYMTKDAYGKAHFTTTHSWVAGGTATLASLNMLGGLATTFAGKKTSWQWKNPGHRIGGTLAFLGGGYSVVLGVYSGGWGTAQLGDDLQFKVASSVAAAYALLFLKLVTTSVVATTAAVKKTK</sequence>
<comment type="subcellular location">
    <subcellularLocation>
        <location evidence="2">Membrane</location>
        <topology evidence="2">Multi-pass membrane protein</topology>
    </subcellularLocation>
</comment>
<organism evidence="14 15">
    <name type="scientific">Phytophthora kernoviae</name>
    <dbReference type="NCBI Taxonomy" id="325452"/>
    <lineage>
        <taxon>Eukaryota</taxon>
        <taxon>Sar</taxon>
        <taxon>Stramenopiles</taxon>
        <taxon>Oomycota</taxon>
        <taxon>Peronosporomycetes</taxon>
        <taxon>Peronosporales</taxon>
        <taxon>Peronosporaceae</taxon>
        <taxon>Phytophthora</taxon>
    </lineage>
</organism>
<keyword evidence="4" id="KW-0349">Heme</keyword>
<evidence type="ECO:0000256" key="1">
    <source>
        <dbReference type="ARBA" id="ARBA00001970"/>
    </source>
</evidence>
<evidence type="ECO:0000313" key="13">
    <source>
        <dbReference type="EMBL" id="KAG2521787.1"/>
    </source>
</evidence>
<keyword evidence="3" id="KW-0813">Transport</keyword>
<evidence type="ECO:0000256" key="9">
    <source>
        <dbReference type="ARBA" id="ARBA00023004"/>
    </source>
</evidence>
<dbReference type="Pfam" id="PF03188">
    <property type="entry name" value="Cytochrom_B561"/>
    <property type="match status" value="1"/>
</dbReference>
<reference evidence="14 15" key="2">
    <citation type="submission" date="2018-07" db="EMBL/GenBank/DDBJ databases">
        <title>Genome sequencing of oomycete isolates from Chile give support for New Zealand origin for Phytophthora kernoviae and make available the first Nothophytophthora sp. genome.</title>
        <authorList>
            <person name="Studholme D.J."/>
            <person name="Sanfuentes E."/>
            <person name="Panda P."/>
            <person name="Hill R."/>
            <person name="Sambles C."/>
            <person name="Grant M."/>
            <person name="Williams N.M."/>
            <person name="Mcdougal R.L."/>
        </authorList>
    </citation>
    <scope>NUCLEOTIDE SEQUENCE [LARGE SCALE GENOMIC DNA]</scope>
    <source>
        <strain evidence="14">Chile2</strain>
    </source>
</reference>
<dbReference type="GO" id="GO:0140575">
    <property type="term" value="F:transmembrane monodehydroascorbate reductase activity"/>
    <property type="evidence" value="ECO:0007669"/>
    <property type="project" value="InterPro"/>
</dbReference>
<dbReference type="AlphaFoldDB" id="A0A421EUH8"/>
<keyword evidence="5 11" id="KW-0812">Transmembrane</keyword>
<dbReference type="GO" id="GO:0046872">
    <property type="term" value="F:metal ion binding"/>
    <property type="evidence" value="ECO:0007669"/>
    <property type="project" value="UniProtKB-KW"/>
</dbReference>
<keyword evidence="10 11" id="KW-0472">Membrane</keyword>
<dbReference type="PANTHER" id="PTHR15422:SF45">
    <property type="entry name" value="CYTOCHROME B561 DOMAIN-CONTAINING PROTEIN"/>
    <property type="match status" value="1"/>
</dbReference>
<feature type="domain" description="Cytochrome b561" evidence="12">
    <location>
        <begin position="1"/>
        <end position="162"/>
    </location>
</feature>
<comment type="caution">
    <text evidence="14">The sequence shown here is derived from an EMBL/GenBank/DDBJ whole genome shotgun (WGS) entry which is preliminary data.</text>
</comment>
<reference evidence="13" key="3">
    <citation type="submission" date="2020-06" db="EMBL/GenBank/DDBJ databases">
        <authorList>
            <person name="Studholme D.J."/>
        </authorList>
    </citation>
    <scope>NUCLEOTIDE SEQUENCE</scope>
    <source>
        <strain evidence="13">NZFS 2646</strain>
    </source>
</reference>
<keyword evidence="9" id="KW-0408">Iron</keyword>
<name>A0A421EUH8_9STRA</name>
<feature type="transmembrane region" description="Helical" evidence="11">
    <location>
        <begin position="106"/>
        <end position="126"/>
    </location>
</feature>
<feature type="transmembrane region" description="Helical" evidence="11">
    <location>
        <begin position="146"/>
        <end position="168"/>
    </location>
</feature>
<evidence type="ECO:0000313" key="15">
    <source>
        <dbReference type="Proteomes" id="UP000285883"/>
    </source>
</evidence>
<dbReference type="EMBL" id="JPWV03000187">
    <property type="protein sequence ID" value="KAG2521787.1"/>
    <property type="molecule type" value="Genomic_DNA"/>
</dbReference>
<dbReference type="Proteomes" id="UP000285883">
    <property type="component" value="Unassembled WGS sequence"/>
</dbReference>
<dbReference type="PANTHER" id="PTHR15422">
    <property type="entry name" value="OS05G0565100 PROTEIN"/>
    <property type="match status" value="1"/>
</dbReference>
<proteinExistence type="predicted"/>
<evidence type="ECO:0000259" key="12">
    <source>
        <dbReference type="PROSITE" id="PS50939"/>
    </source>
</evidence>
<evidence type="ECO:0000256" key="8">
    <source>
        <dbReference type="ARBA" id="ARBA00022989"/>
    </source>
</evidence>
<feature type="transmembrane region" description="Helical" evidence="11">
    <location>
        <begin position="66"/>
        <end position="86"/>
    </location>
</feature>
<evidence type="ECO:0000256" key="11">
    <source>
        <dbReference type="SAM" id="Phobius"/>
    </source>
</evidence>
<dbReference type="SMART" id="SM00665">
    <property type="entry name" value="B561"/>
    <property type="match status" value="1"/>
</dbReference>
<evidence type="ECO:0000256" key="7">
    <source>
        <dbReference type="ARBA" id="ARBA00022982"/>
    </source>
</evidence>
<gene>
    <name evidence="14" type="ORF">BBI17_005689</name>
    <name evidence="13" type="ORF">JM16_006122</name>
</gene>
<dbReference type="PROSITE" id="PS50939">
    <property type="entry name" value="CYTOCHROME_B561"/>
    <property type="match status" value="1"/>
</dbReference>
<protein>
    <recommendedName>
        <fullName evidence="12">Cytochrome b561 domain-containing protein</fullName>
    </recommendedName>
</protein>
<evidence type="ECO:0000256" key="6">
    <source>
        <dbReference type="ARBA" id="ARBA00022723"/>
    </source>
</evidence>
<dbReference type="InterPro" id="IPR045150">
    <property type="entry name" value="CYB561D1/2"/>
</dbReference>
<dbReference type="Proteomes" id="UP000785171">
    <property type="component" value="Unassembled WGS sequence"/>
</dbReference>
<accession>A0A421EUH8</accession>
<evidence type="ECO:0000313" key="14">
    <source>
        <dbReference type="EMBL" id="RLN02419.1"/>
    </source>
</evidence>
<dbReference type="GO" id="GO:0016020">
    <property type="term" value="C:membrane"/>
    <property type="evidence" value="ECO:0007669"/>
    <property type="project" value="UniProtKB-SubCell"/>
</dbReference>
<keyword evidence="7" id="KW-0249">Electron transport</keyword>
<dbReference type="InterPro" id="IPR006593">
    <property type="entry name" value="Cyt_b561/ferric_Rdtase_TM"/>
</dbReference>
<feature type="transmembrane region" description="Helical" evidence="11">
    <location>
        <begin position="34"/>
        <end position="54"/>
    </location>
</feature>
<evidence type="ECO:0000256" key="3">
    <source>
        <dbReference type="ARBA" id="ARBA00022448"/>
    </source>
</evidence>